<evidence type="ECO:0000313" key="2">
    <source>
        <dbReference type="EMBL" id="KEP52927.1"/>
    </source>
</evidence>
<protein>
    <recommendedName>
        <fullName evidence="4">Transposase family Tnp2 protein</fullName>
    </recommendedName>
</protein>
<comment type="caution">
    <text evidence="2">The sequence shown here is derived from an EMBL/GenBank/DDBJ whole genome shotgun (WGS) entry which is preliminary data.</text>
</comment>
<feature type="region of interest" description="Disordered" evidence="1">
    <location>
        <begin position="756"/>
        <end position="796"/>
    </location>
</feature>
<organism evidence="2 3">
    <name type="scientific">Rhizoctonia solani 123E</name>
    <dbReference type="NCBI Taxonomy" id="1423351"/>
    <lineage>
        <taxon>Eukaryota</taxon>
        <taxon>Fungi</taxon>
        <taxon>Dikarya</taxon>
        <taxon>Basidiomycota</taxon>
        <taxon>Agaricomycotina</taxon>
        <taxon>Agaricomycetes</taxon>
        <taxon>Cantharellales</taxon>
        <taxon>Ceratobasidiaceae</taxon>
        <taxon>Rhizoctonia</taxon>
    </lineage>
</organism>
<evidence type="ECO:0000313" key="3">
    <source>
        <dbReference type="Proteomes" id="UP000027456"/>
    </source>
</evidence>
<gene>
    <name evidence="2" type="ORF">V565_037690</name>
</gene>
<evidence type="ECO:0008006" key="4">
    <source>
        <dbReference type="Google" id="ProtNLM"/>
    </source>
</evidence>
<dbReference type="AlphaFoldDB" id="A0A074SSI5"/>
<evidence type="ECO:0000256" key="1">
    <source>
        <dbReference type="SAM" id="MobiDB-lite"/>
    </source>
</evidence>
<dbReference type="OrthoDB" id="2246127at2759"/>
<keyword evidence="3" id="KW-1185">Reference proteome</keyword>
<dbReference type="PANTHER" id="PTHR31912:SF34">
    <property type="entry name" value="NOTOCHORD-RELATED PROTEIN"/>
    <property type="match status" value="1"/>
</dbReference>
<accession>A0A074SSI5</accession>
<name>A0A074SSI5_9AGAM</name>
<dbReference type="PANTHER" id="PTHR31912">
    <property type="entry name" value="IP13529P"/>
    <property type="match status" value="1"/>
</dbReference>
<dbReference type="HOGENOM" id="CLU_004591_2_3_1"/>
<proteinExistence type="predicted"/>
<sequence length="796" mass="89488">MPHPLRATAAGRQVYSVPLIVFMDDVSGARSTQWNKHYSVYMSNGTIPREELQKEFHVRYVTTSSHAEPLELMQGVKESFKKHFSEPIVAFDAITKEEVLLRPWPLFWPGDNPMQAEHCSSAGLNASRFCRTCEVGGSQEYCSSDKGFAELIVPGIIRDPDKTRAAIQTQLSLSLEPRSGNKLRSSAVDSGVKDSLAQVVIEKLLKMGKSLRSDPSKTPQDIQDILRNELKVAQRAGCENPLLKMEGVNIHLDTPTEILHTILLGVVKYFWGQTVYILDKNKKFEIMRSRLHTIDQRGLNIPTIPVSYICDYKGALIGKHFKALAQVLVFVIYDLVDDQNLINAWILTSRLTVLLWQTEIDNVEVYLVELRQVIADLLYVTAICSPSIILSKPKFHFLVHLPLYIERFGPALLFSTERFESFNGIFRGASVFSNRQSPSRDIGLSFAGLDRAKHLATGGYWRDTQTNDWRTASPKLQELIRSHPVFAGLLGLDFSEEPVPGNIYFYPQERSMTGSRMHIDRSETWDHVMARLAIEMANPSTATDEFMYASVKGIVSQSGDIIEQGDSVIYNVSENPTSLEHPQYLFARVVELLCCTNPADPSDITYFAILQKFSLDSTRHHILQMPQLVLDTELCLCEPLKLICRVNVQHDCSRGQCQLSHKVPIRQERELTERCRLAVRHSDDSHYILNVQALHNSKYIKESLPTELRGVLVQFGDRSAILKQGAENVRTRKAQKDANRQATKAAKDAFARTLETSMAREPESRGAHIYEDTQGAGTSTQGAASAAASIPEQQSL</sequence>
<dbReference type="EMBL" id="AZST01000080">
    <property type="protein sequence ID" value="KEP52927.1"/>
    <property type="molecule type" value="Genomic_DNA"/>
</dbReference>
<feature type="compositionally biased region" description="Low complexity" evidence="1">
    <location>
        <begin position="773"/>
        <end position="789"/>
    </location>
</feature>
<feature type="compositionally biased region" description="Basic and acidic residues" evidence="1">
    <location>
        <begin position="758"/>
        <end position="771"/>
    </location>
</feature>
<dbReference type="STRING" id="1423351.A0A074SSI5"/>
<reference evidence="2 3" key="1">
    <citation type="submission" date="2013-12" db="EMBL/GenBank/DDBJ databases">
        <authorList>
            <person name="Cubeta M."/>
            <person name="Pakala S."/>
            <person name="Fedorova N."/>
            <person name="Thomas E."/>
            <person name="Dean R."/>
            <person name="Jabaji S."/>
            <person name="Neate S."/>
            <person name="Toda T."/>
            <person name="Tavantzis S."/>
            <person name="Vilgalys R."/>
            <person name="Bharathan N."/>
            <person name="Pakala S."/>
            <person name="Losada L.S."/>
            <person name="Zafar N."/>
            <person name="Nierman W."/>
        </authorList>
    </citation>
    <scope>NUCLEOTIDE SEQUENCE [LARGE SCALE GENOMIC DNA]</scope>
    <source>
        <strain evidence="2 3">123E</strain>
    </source>
</reference>
<dbReference type="Proteomes" id="UP000027456">
    <property type="component" value="Unassembled WGS sequence"/>
</dbReference>